<organism evidence="2 3">
    <name type="scientific">Planomonospora parontospora subsp. parontospora</name>
    <dbReference type="NCBI Taxonomy" id="97194"/>
    <lineage>
        <taxon>Bacteria</taxon>
        <taxon>Bacillati</taxon>
        <taxon>Actinomycetota</taxon>
        <taxon>Actinomycetes</taxon>
        <taxon>Streptosporangiales</taxon>
        <taxon>Streptosporangiaceae</taxon>
        <taxon>Planomonospora</taxon>
    </lineage>
</organism>
<dbReference type="EMBL" id="BOOL01000036">
    <property type="protein sequence ID" value="GII10749.1"/>
    <property type="molecule type" value="Genomic_DNA"/>
</dbReference>
<sequence length="74" mass="7847">MPSPSIDIGIRPTKPEITKPLTPGVLNSSRYGPTTDFPLPHAPGVDRTDDFAPNGSPASDFPCNGVLYGPLRQT</sequence>
<gene>
    <name evidence="2" type="ORF">Ppa06_45470</name>
</gene>
<evidence type="ECO:0000313" key="2">
    <source>
        <dbReference type="EMBL" id="GII10749.1"/>
    </source>
</evidence>
<feature type="region of interest" description="Disordered" evidence="1">
    <location>
        <begin position="1"/>
        <end position="74"/>
    </location>
</feature>
<evidence type="ECO:0000313" key="3">
    <source>
        <dbReference type="Proteomes" id="UP000633041"/>
    </source>
</evidence>
<proteinExistence type="predicted"/>
<dbReference type="Proteomes" id="UP000633041">
    <property type="component" value="Unassembled WGS sequence"/>
</dbReference>
<evidence type="ECO:0000256" key="1">
    <source>
        <dbReference type="SAM" id="MobiDB-lite"/>
    </source>
</evidence>
<name>A0ABQ4HF01_9ACTN</name>
<reference evidence="2 3" key="1">
    <citation type="submission" date="2021-01" db="EMBL/GenBank/DDBJ databases">
        <title>Whole genome shotgun sequence of Planomonospora parontospora subsp. parontospora NBRC 13880.</title>
        <authorList>
            <person name="Komaki H."/>
            <person name="Tamura T."/>
        </authorList>
    </citation>
    <scope>NUCLEOTIDE SEQUENCE [LARGE SCALE GENOMIC DNA]</scope>
    <source>
        <strain evidence="2 3">NBRC 13880</strain>
    </source>
</reference>
<protein>
    <submittedName>
        <fullName evidence="2">Uncharacterized protein</fullName>
    </submittedName>
</protein>
<comment type="caution">
    <text evidence="2">The sequence shown here is derived from an EMBL/GenBank/DDBJ whole genome shotgun (WGS) entry which is preliminary data.</text>
</comment>
<accession>A0ABQ4HF01</accession>
<keyword evidence="3" id="KW-1185">Reference proteome</keyword>